<keyword evidence="4 11" id="KW-0808">Transferase</keyword>
<dbReference type="InterPro" id="IPR018095">
    <property type="entry name" value="Thymidylate_kin_CS"/>
</dbReference>
<feature type="binding site" evidence="11">
    <location>
        <begin position="20"/>
        <end position="27"/>
    </location>
    <ligand>
        <name>ATP</name>
        <dbReference type="ChEBI" id="CHEBI:30616"/>
    </ligand>
</feature>
<dbReference type="SUPFAM" id="SSF52540">
    <property type="entry name" value="P-loop containing nucleoside triphosphate hydrolases"/>
    <property type="match status" value="1"/>
</dbReference>
<sequence length="217" mass="23074">MAPRAAGPGTARGRFITLEGGEGAGKTTLARTLAAMLAEAGLPVLRTREPGGAPGAEALRKLILGQGPWDPMAEAMLHFAARREHVARSLEPALAAGVWVVCDRFADSTLAYQGAGQGLSRDAWERLCDLALGSLRPDLTLMLDLPVERGMDRALSRGDANRYEMQGDEFHARVRAAFLDIAGREPGRCAVLDASRPVAQVLELARGAIHGRLGFAL</sequence>
<accession>A0ABS4AA52</accession>
<dbReference type="CDD" id="cd01672">
    <property type="entry name" value="TMPK"/>
    <property type="match status" value="1"/>
</dbReference>
<evidence type="ECO:0000256" key="5">
    <source>
        <dbReference type="ARBA" id="ARBA00022727"/>
    </source>
</evidence>
<protein>
    <recommendedName>
        <fullName evidence="3 11">Thymidylate kinase</fullName>
        <ecNumber evidence="2 11">2.7.4.9</ecNumber>
    </recommendedName>
    <alternativeName>
        <fullName evidence="9 11">dTMP kinase</fullName>
    </alternativeName>
</protein>
<dbReference type="InterPro" id="IPR018094">
    <property type="entry name" value="Thymidylate_kinase"/>
</dbReference>
<comment type="caution">
    <text evidence="13">The sequence shown here is derived from an EMBL/GenBank/DDBJ whole genome shotgun (WGS) entry which is preliminary data.</text>
</comment>
<evidence type="ECO:0000256" key="2">
    <source>
        <dbReference type="ARBA" id="ARBA00012980"/>
    </source>
</evidence>
<dbReference type="PANTHER" id="PTHR10344:SF4">
    <property type="entry name" value="UMP-CMP KINASE 2, MITOCHONDRIAL"/>
    <property type="match status" value="1"/>
</dbReference>
<evidence type="ECO:0000256" key="6">
    <source>
        <dbReference type="ARBA" id="ARBA00022741"/>
    </source>
</evidence>
<dbReference type="HAMAP" id="MF_00165">
    <property type="entry name" value="Thymidylate_kinase"/>
    <property type="match status" value="1"/>
</dbReference>
<dbReference type="PANTHER" id="PTHR10344">
    <property type="entry name" value="THYMIDYLATE KINASE"/>
    <property type="match status" value="1"/>
</dbReference>
<dbReference type="Pfam" id="PF02223">
    <property type="entry name" value="Thymidylate_kin"/>
    <property type="match status" value="1"/>
</dbReference>
<dbReference type="RefSeq" id="WP_209378119.1">
    <property type="nucleotide sequence ID" value="NZ_JAGIZB010000003.1"/>
</dbReference>
<evidence type="ECO:0000259" key="12">
    <source>
        <dbReference type="Pfam" id="PF02223"/>
    </source>
</evidence>
<evidence type="ECO:0000256" key="1">
    <source>
        <dbReference type="ARBA" id="ARBA00009776"/>
    </source>
</evidence>
<feature type="domain" description="Thymidylate kinase-like" evidence="12">
    <location>
        <begin position="18"/>
        <end position="202"/>
    </location>
</feature>
<evidence type="ECO:0000256" key="7">
    <source>
        <dbReference type="ARBA" id="ARBA00022777"/>
    </source>
</evidence>
<dbReference type="InterPro" id="IPR039430">
    <property type="entry name" value="Thymidylate_kin-like_dom"/>
</dbReference>
<evidence type="ECO:0000256" key="3">
    <source>
        <dbReference type="ARBA" id="ARBA00017144"/>
    </source>
</evidence>
<evidence type="ECO:0000313" key="13">
    <source>
        <dbReference type="EMBL" id="MBP0443882.1"/>
    </source>
</evidence>
<dbReference type="EC" id="2.7.4.9" evidence="2 11"/>
<keyword evidence="7 11" id="KW-0418">Kinase</keyword>
<evidence type="ECO:0000256" key="4">
    <source>
        <dbReference type="ARBA" id="ARBA00022679"/>
    </source>
</evidence>
<keyword evidence="8 11" id="KW-0067">ATP-binding</keyword>
<organism evidence="13 14">
    <name type="scientific">Pararoseomonas baculiformis</name>
    <dbReference type="NCBI Taxonomy" id="2820812"/>
    <lineage>
        <taxon>Bacteria</taxon>
        <taxon>Pseudomonadati</taxon>
        <taxon>Pseudomonadota</taxon>
        <taxon>Alphaproteobacteria</taxon>
        <taxon>Acetobacterales</taxon>
        <taxon>Acetobacteraceae</taxon>
        <taxon>Pararoseomonas</taxon>
    </lineage>
</organism>
<reference evidence="13 14" key="1">
    <citation type="submission" date="2021-03" db="EMBL/GenBank/DDBJ databases">
        <authorList>
            <person name="So Y."/>
        </authorList>
    </citation>
    <scope>NUCLEOTIDE SEQUENCE [LARGE SCALE GENOMIC DNA]</scope>
    <source>
        <strain evidence="13 14">SSH11</strain>
    </source>
</reference>
<comment type="catalytic activity">
    <reaction evidence="10 11">
        <text>dTMP + ATP = dTDP + ADP</text>
        <dbReference type="Rhea" id="RHEA:13517"/>
        <dbReference type="ChEBI" id="CHEBI:30616"/>
        <dbReference type="ChEBI" id="CHEBI:58369"/>
        <dbReference type="ChEBI" id="CHEBI:63528"/>
        <dbReference type="ChEBI" id="CHEBI:456216"/>
        <dbReference type="EC" id="2.7.4.9"/>
    </reaction>
</comment>
<evidence type="ECO:0000256" key="10">
    <source>
        <dbReference type="ARBA" id="ARBA00048743"/>
    </source>
</evidence>
<keyword evidence="6 11" id="KW-0547">Nucleotide-binding</keyword>
<dbReference type="InterPro" id="IPR027417">
    <property type="entry name" value="P-loop_NTPase"/>
</dbReference>
<comment type="function">
    <text evidence="11">Phosphorylation of dTMP to form dTDP in both de novo and salvage pathways of dTTP synthesis.</text>
</comment>
<evidence type="ECO:0000256" key="11">
    <source>
        <dbReference type="HAMAP-Rule" id="MF_00165"/>
    </source>
</evidence>
<keyword evidence="5 11" id="KW-0545">Nucleotide biosynthesis</keyword>
<dbReference type="PROSITE" id="PS01331">
    <property type="entry name" value="THYMIDYLATE_KINASE"/>
    <property type="match status" value="1"/>
</dbReference>
<evidence type="ECO:0000256" key="9">
    <source>
        <dbReference type="ARBA" id="ARBA00029962"/>
    </source>
</evidence>
<proteinExistence type="inferred from homology"/>
<dbReference type="GO" id="GO:0004798">
    <property type="term" value="F:dTMP kinase activity"/>
    <property type="evidence" value="ECO:0007669"/>
    <property type="project" value="UniProtKB-EC"/>
</dbReference>
<dbReference type="Proteomes" id="UP000681594">
    <property type="component" value="Unassembled WGS sequence"/>
</dbReference>
<evidence type="ECO:0000256" key="8">
    <source>
        <dbReference type="ARBA" id="ARBA00022840"/>
    </source>
</evidence>
<name>A0ABS4AA52_9PROT</name>
<dbReference type="EMBL" id="JAGIZB010000003">
    <property type="protein sequence ID" value="MBP0443882.1"/>
    <property type="molecule type" value="Genomic_DNA"/>
</dbReference>
<dbReference type="NCBIfam" id="TIGR00041">
    <property type="entry name" value="DTMP_kinase"/>
    <property type="match status" value="1"/>
</dbReference>
<keyword evidence="14" id="KW-1185">Reference proteome</keyword>
<comment type="similarity">
    <text evidence="1 11">Belongs to the thymidylate kinase family.</text>
</comment>
<dbReference type="Gene3D" id="3.40.50.300">
    <property type="entry name" value="P-loop containing nucleotide triphosphate hydrolases"/>
    <property type="match status" value="1"/>
</dbReference>
<gene>
    <name evidence="11 13" type="primary">tmk</name>
    <name evidence="13" type="ORF">J8J14_03730</name>
</gene>
<evidence type="ECO:0000313" key="14">
    <source>
        <dbReference type="Proteomes" id="UP000681594"/>
    </source>
</evidence>